<dbReference type="Pfam" id="PF26026">
    <property type="entry name" value="RNA_hel_CTD"/>
    <property type="match status" value="1"/>
</dbReference>
<dbReference type="SMART" id="SM00847">
    <property type="entry name" value="HA2"/>
    <property type="match status" value="1"/>
</dbReference>
<dbReference type="GO" id="GO:0051880">
    <property type="term" value="F:G-quadruplex DNA binding"/>
    <property type="evidence" value="ECO:0007669"/>
    <property type="project" value="TreeGrafter"/>
</dbReference>
<keyword evidence="2" id="KW-0378">Hydrolase</keyword>
<dbReference type="Gene3D" id="1.20.120.1080">
    <property type="match status" value="1"/>
</dbReference>
<comment type="caution">
    <text evidence="6">The sequence shown here is derived from an EMBL/GenBank/DDBJ whole genome shotgun (WGS) entry which is preliminary data.</text>
</comment>
<dbReference type="Gene3D" id="3.40.50.300">
    <property type="entry name" value="P-loop containing nucleotide triphosphate hydrolases"/>
    <property type="match status" value="1"/>
</dbReference>
<keyword evidence="4" id="KW-0067">ATP-binding</keyword>
<dbReference type="OrthoDB" id="5600252at2759"/>
<dbReference type="PROSITE" id="PS51194">
    <property type="entry name" value="HELICASE_CTER"/>
    <property type="match status" value="1"/>
</dbReference>
<dbReference type="EMBL" id="SEYY01020913">
    <property type="protein sequence ID" value="KAB7496919.1"/>
    <property type="molecule type" value="Genomic_DNA"/>
</dbReference>
<accession>A0A5N5ST93</accession>
<dbReference type="GO" id="GO:0005524">
    <property type="term" value="F:ATP binding"/>
    <property type="evidence" value="ECO:0007669"/>
    <property type="project" value="UniProtKB-KW"/>
</dbReference>
<evidence type="ECO:0000259" key="5">
    <source>
        <dbReference type="PROSITE" id="PS51194"/>
    </source>
</evidence>
<dbReference type="GO" id="GO:0016787">
    <property type="term" value="F:hydrolase activity"/>
    <property type="evidence" value="ECO:0007669"/>
    <property type="project" value="UniProtKB-KW"/>
</dbReference>
<dbReference type="FunFam" id="1.20.120.1080:FF:000002">
    <property type="entry name" value="Putative ATP-dependent RNA helicase DHX36"/>
    <property type="match status" value="1"/>
</dbReference>
<reference evidence="6 7" key="1">
    <citation type="journal article" date="2019" name="PLoS Biol.">
        <title>Sex chromosomes control vertical transmission of feminizing Wolbachia symbionts in an isopod.</title>
        <authorList>
            <person name="Becking T."/>
            <person name="Chebbi M.A."/>
            <person name="Giraud I."/>
            <person name="Moumen B."/>
            <person name="Laverre T."/>
            <person name="Caubet Y."/>
            <person name="Peccoud J."/>
            <person name="Gilbert C."/>
            <person name="Cordaux R."/>
        </authorList>
    </citation>
    <scope>NUCLEOTIDE SEQUENCE [LARGE SCALE GENOMIC DNA]</scope>
    <source>
        <strain evidence="6">ANa2</strain>
        <tissue evidence="6">Whole body excluding digestive tract and cuticle</tissue>
    </source>
</reference>
<dbReference type="GO" id="GO:0003724">
    <property type="term" value="F:RNA helicase activity"/>
    <property type="evidence" value="ECO:0007669"/>
    <property type="project" value="TreeGrafter"/>
</dbReference>
<evidence type="ECO:0000256" key="2">
    <source>
        <dbReference type="ARBA" id="ARBA00022801"/>
    </source>
</evidence>
<dbReference type="InterPro" id="IPR001650">
    <property type="entry name" value="Helicase_C-like"/>
</dbReference>
<dbReference type="Pfam" id="PF00271">
    <property type="entry name" value="Helicase_C"/>
    <property type="match status" value="1"/>
</dbReference>
<dbReference type="InterPro" id="IPR048333">
    <property type="entry name" value="HA2_WH"/>
</dbReference>
<dbReference type="GO" id="GO:0003678">
    <property type="term" value="F:DNA helicase activity"/>
    <property type="evidence" value="ECO:0007669"/>
    <property type="project" value="TreeGrafter"/>
</dbReference>
<proteinExistence type="predicted"/>
<dbReference type="Proteomes" id="UP000326759">
    <property type="component" value="Unassembled WGS sequence"/>
</dbReference>
<dbReference type="AlphaFoldDB" id="A0A5N5ST93"/>
<dbReference type="InterPro" id="IPR007502">
    <property type="entry name" value="Helicase-assoc_dom"/>
</dbReference>
<gene>
    <name evidence="6" type="ORF">Anas_13075</name>
</gene>
<keyword evidence="1" id="KW-0547">Nucleotide-binding</keyword>
<evidence type="ECO:0000313" key="6">
    <source>
        <dbReference type="EMBL" id="KAB7496919.1"/>
    </source>
</evidence>
<evidence type="ECO:0000256" key="1">
    <source>
        <dbReference type="ARBA" id="ARBA00022741"/>
    </source>
</evidence>
<organism evidence="6 7">
    <name type="scientific">Armadillidium nasatum</name>
    <dbReference type="NCBI Taxonomy" id="96803"/>
    <lineage>
        <taxon>Eukaryota</taxon>
        <taxon>Metazoa</taxon>
        <taxon>Ecdysozoa</taxon>
        <taxon>Arthropoda</taxon>
        <taxon>Crustacea</taxon>
        <taxon>Multicrustacea</taxon>
        <taxon>Malacostraca</taxon>
        <taxon>Eumalacostraca</taxon>
        <taxon>Peracarida</taxon>
        <taxon>Isopoda</taxon>
        <taxon>Oniscidea</taxon>
        <taxon>Crinocheta</taxon>
        <taxon>Armadillidiidae</taxon>
        <taxon>Armadillidium</taxon>
    </lineage>
</organism>
<dbReference type="InterPro" id="IPR027417">
    <property type="entry name" value="P-loop_NTPase"/>
</dbReference>
<name>A0A5N5ST93_9CRUS</name>
<feature type="domain" description="Helicase C-terminal" evidence="5">
    <location>
        <begin position="1"/>
        <end position="104"/>
    </location>
</feature>
<feature type="non-terminal residue" evidence="6">
    <location>
        <position position="1"/>
    </location>
</feature>
<evidence type="ECO:0000313" key="7">
    <source>
        <dbReference type="Proteomes" id="UP000326759"/>
    </source>
</evidence>
<dbReference type="GO" id="GO:0002151">
    <property type="term" value="F:G-quadruplex RNA binding"/>
    <property type="evidence" value="ECO:0007669"/>
    <property type="project" value="TreeGrafter"/>
</dbReference>
<protein>
    <submittedName>
        <fullName evidence="6">ATP-dependent RNA helicase DHX36</fullName>
    </submittedName>
</protein>
<dbReference type="PANTHER" id="PTHR18934">
    <property type="entry name" value="ATP-DEPENDENT RNA HELICASE"/>
    <property type="match status" value="1"/>
</dbReference>
<dbReference type="GO" id="GO:0005737">
    <property type="term" value="C:cytoplasm"/>
    <property type="evidence" value="ECO:0007669"/>
    <property type="project" value="TreeGrafter"/>
</dbReference>
<dbReference type="PANTHER" id="PTHR18934:SF237">
    <property type="entry name" value="ATP-DEPENDENT DNA_RNA HELICASE DHX36"/>
    <property type="match status" value="1"/>
</dbReference>
<dbReference type="InterPro" id="IPR059023">
    <property type="entry name" value="RNA_hel_CTD"/>
</dbReference>
<evidence type="ECO:0000256" key="4">
    <source>
        <dbReference type="ARBA" id="ARBA00022840"/>
    </source>
</evidence>
<dbReference type="GO" id="GO:0005634">
    <property type="term" value="C:nucleus"/>
    <property type="evidence" value="ECO:0007669"/>
    <property type="project" value="TreeGrafter"/>
</dbReference>
<keyword evidence="3 6" id="KW-0347">Helicase</keyword>
<evidence type="ECO:0000256" key="3">
    <source>
        <dbReference type="ARBA" id="ARBA00022806"/>
    </source>
</evidence>
<sequence>VRKIILATNIAETSVTIDDIVYVIDSGYIKMKNYDKKSNISTLLPEFVALANARQRRGRAGRVQEGICYHLFSRGREKLLNEFQLPEIKRTRMEEVILHLKVLQLGLTKNFLGKILDPPDEDVIDVSIKMLEAISALDAEENLTPLGFHLARLPMDPLTGKMILMGSIFSCLSPILTVAASLSFKEPFVIPLLTKVRASNVNVLQGRERAVNECRLRWSKGTKSDHLMMVNIFDGWQSEGGERAYQFTRKNYLSGGILKQLRNMRVQFTKVLKDSQLISTSDPEHPDVNRNSDNITLVKAIIAAGLYPNVARIVKKYGGKRKGMMDKIMLSDMKRLLSYTRNLLMKKRGTTLILGLSIGKKLKLRRLVYLYDTTEISNYPLLLFSQKLKYDKNKSVIEVDKFIKIQCDMNIASIIKKLRKELDKLLQHKVCNPGPSDWSNNSREGRLLSLIVDFISTEEGTSSLVKIRQ</sequence>
<dbReference type="Pfam" id="PF04408">
    <property type="entry name" value="WHD_HA2"/>
    <property type="match status" value="1"/>
</dbReference>
<dbReference type="Pfam" id="PF21010">
    <property type="entry name" value="HA2_C"/>
    <property type="match status" value="1"/>
</dbReference>
<keyword evidence="7" id="KW-1185">Reference proteome</keyword>
<dbReference type="SUPFAM" id="SSF52540">
    <property type="entry name" value="P-loop containing nucleoside triphosphate hydrolases"/>
    <property type="match status" value="1"/>
</dbReference>